<evidence type="ECO:0000256" key="7">
    <source>
        <dbReference type="ARBA" id="ARBA00022801"/>
    </source>
</evidence>
<organism evidence="12 13">
    <name type="scientific">Cuscuta epithymum</name>
    <dbReference type="NCBI Taxonomy" id="186058"/>
    <lineage>
        <taxon>Eukaryota</taxon>
        <taxon>Viridiplantae</taxon>
        <taxon>Streptophyta</taxon>
        <taxon>Embryophyta</taxon>
        <taxon>Tracheophyta</taxon>
        <taxon>Spermatophyta</taxon>
        <taxon>Magnoliopsida</taxon>
        <taxon>eudicotyledons</taxon>
        <taxon>Gunneridae</taxon>
        <taxon>Pentapetalae</taxon>
        <taxon>asterids</taxon>
        <taxon>lamiids</taxon>
        <taxon>Solanales</taxon>
        <taxon>Convolvulaceae</taxon>
        <taxon>Cuscuteae</taxon>
        <taxon>Cuscuta</taxon>
        <taxon>Cuscuta subgen. Cuscuta</taxon>
    </lineage>
</organism>
<reference evidence="12" key="1">
    <citation type="submission" date="2022-07" db="EMBL/GenBank/DDBJ databases">
        <authorList>
            <person name="Macas J."/>
            <person name="Novak P."/>
            <person name="Neumann P."/>
        </authorList>
    </citation>
    <scope>NUCLEOTIDE SEQUENCE</scope>
</reference>
<dbReference type="GO" id="GO:0005773">
    <property type="term" value="C:vacuole"/>
    <property type="evidence" value="ECO:0007669"/>
    <property type="project" value="TreeGrafter"/>
</dbReference>
<comment type="similarity">
    <text evidence="2 11">Belongs to the peptidase S10 family.</text>
</comment>
<keyword evidence="9" id="KW-0325">Glycoprotein</keyword>
<evidence type="ECO:0000256" key="4">
    <source>
        <dbReference type="ARBA" id="ARBA00022645"/>
    </source>
</evidence>
<dbReference type="InterPro" id="IPR018202">
    <property type="entry name" value="Ser_caboxypep_ser_AS"/>
</dbReference>
<dbReference type="AlphaFoldDB" id="A0AAV0CA71"/>
<dbReference type="EC" id="3.4.16.-" evidence="11"/>
<evidence type="ECO:0000256" key="10">
    <source>
        <dbReference type="ARBA" id="ARBA00037399"/>
    </source>
</evidence>
<evidence type="ECO:0000256" key="9">
    <source>
        <dbReference type="ARBA" id="ARBA00023180"/>
    </source>
</evidence>
<dbReference type="PROSITE" id="PS00131">
    <property type="entry name" value="CARBOXYPEPT_SER_SER"/>
    <property type="match status" value="1"/>
</dbReference>
<dbReference type="FunFam" id="3.40.50.1820:FF:000060">
    <property type="entry name" value="Carboxypeptidase"/>
    <property type="match status" value="1"/>
</dbReference>
<keyword evidence="6 11" id="KW-0732">Signal</keyword>
<keyword evidence="4 11" id="KW-0121">Carboxypeptidase</keyword>
<dbReference type="Gene3D" id="3.40.50.1820">
    <property type="entry name" value="alpha/beta hydrolase"/>
    <property type="match status" value="1"/>
</dbReference>
<dbReference type="Proteomes" id="UP001152523">
    <property type="component" value="Unassembled WGS sequence"/>
</dbReference>
<comment type="subcellular location">
    <subcellularLocation>
        <location evidence="1">Secreted</location>
    </subcellularLocation>
</comment>
<evidence type="ECO:0000313" key="13">
    <source>
        <dbReference type="Proteomes" id="UP001152523"/>
    </source>
</evidence>
<evidence type="ECO:0000256" key="5">
    <source>
        <dbReference type="ARBA" id="ARBA00022670"/>
    </source>
</evidence>
<evidence type="ECO:0000256" key="11">
    <source>
        <dbReference type="RuleBase" id="RU361156"/>
    </source>
</evidence>
<keyword evidence="3" id="KW-0964">Secreted</keyword>
<evidence type="ECO:0000256" key="1">
    <source>
        <dbReference type="ARBA" id="ARBA00004613"/>
    </source>
</evidence>
<sequence length="514" mass="57175">MAAAPSLLLTSSLLLFLLFLPFSLSKTTAAETDALFKASKNSPRSEGSQVAERLIRNLNLFPSVHDDQLRIEAAGAVPADQPTLIEKPFKLDYLGQSGSTLQNGDGIANLSQHAGYFKLQNTINASMFYLFFESRLNKSDPVVIWLTGGPGCGSEIALFYENGPFKIQPNLSLILNDYGWDKISNIIFVDQPIGTGFSYSTTKNDTRFDEKGVSEDLYNFLQAFFNKHHEYVKNDFFITGESYAGHYIPALASRVNEGNMENQGTHINLKGFAIGNGLTDPLIQYAAYTDYAMEQNLINKTIYDQINQTVPACETLIESCGTSGEKKVCEDAFVICTNIFQEILFISNHSNPYDIRKPCQGQLCYNMSNVEKYLNQQKVREALGVGAIQFVSCSQIVYNAMIQDWMRNYDVGIPALLEQGINVLIYAGEFDFICNWLGNSRWVHAMKWLGQKDFGIAPNVSFTVDGEVKGTLKSHGPLSFLKVSDAGHMVPMDQPKAALVMLQRWMQGKLTSTA</sequence>
<comment type="function">
    <text evidence="10">Probable carboxypeptidase.</text>
</comment>
<dbReference type="GO" id="GO:0004185">
    <property type="term" value="F:serine-type carboxypeptidase activity"/>
    <property type="evidence" value="ECO:0007669"/>
    <property type="project" value="UniProtKB-UniRule"/>
</dbReference>
<dbReference type="EMBL" id="CAMAPF010000022">
    <property type="protein sequence ID" value="CAH9072300.1"/>
    <property type="molecule type" value="Genomic_DNA"/>
</dbReference>
<evidence type="ECO:0000256" key="6">
    <source>
        <dbReference type="ARBA" id="ARBA00022729"/>
    </source>
</evidence>
<dbReference type="InterPro" id="IPR033124">
    <property type="entry name" value="Ser_caboxypep_his_AS"/>
</dbReference>
<protein>
    <recommendedName>
        <fullName evidence="11">Carboxypeptidase</fullName>
        <ecNumber evidence="11">3.4.16.-</ecNumber>
    </recommendedName>
</protein>
<evidence type="ECO:0000313" key="12">
    <source>
        <dbReference type="EMBL" id="CAH9072300.1"/>
    </source>
</evidence>
<name>A0AAV0CA71_9ASTE</name>
<dbReference type="PANTHER" id="PTHR11802:SF113">
    <property type="entry name" value="SERINE CARBOXYPEPTIDASE CTSA-4.1"/>
    <property type="match status" value="1"/>
</dbReference>
<keyword evidence="13" id="KW-1185">Reference proteome</keyword>
<dbReference type="Pfam" id="PF00450">
    <property type="entry name" value="Peptidase_S10"/>
    <property type="match status" value="1"/>
</dbReference>
<dbReference type="InterPro" id="IPR029058">
    <property type="entry name" value="AB_hydrolase_fold"/>
</dbReference>
<dbReference type="SUPFAM" id="SSF53474">
    <property type="entry name" value="alpha/beta-Hydrolases"/>
    <property type="match status" value="1"/>
</dbReference>
<comment type="caution">
    <text evidence="12">The sequence shown here is derived from an EMBL/GenBank/DDBJ whole genome shotgun (WGS) entry which is preliminary data.</text>
</comment>
<dbReference type="PRINTS" id="PR00724">
    <property type="entry name" value="CRBOXYPTASEC"/>
</dbReference>
<dbReference type="GO" id="GO:0006508">
    <property type="term" value="P:proteolysis"/>
    <property type="evidence" value="ECO:0007669"/>
    <property type="project" value="UniProtKB-KW"/>
</dbReference>
<accession>A0AAV0CA71</accession>
<dbReference type="PROSITE" id="PS00560">
    <property type="entry name" value="CARBOXYPEPT_SER_HIS"/>
    <property type="match status" value="1"/>
</dbReference>
<dbReference type="InterPro" id="IPR001563">
    <property type="entry name" value="Peptidase_S10"/>
</dbReference>
<evidence type="ECO:0000256" key="8">
    <source>
        <dbReference type="ARBA" id="ARBA00023157"/>
    </source>
</evidence>
<feature type="chain" id="PRO_5043099714" description="Carboxypeptidase" evidence="11">
    <location>
        <begin position="30"/>
        <end position="514"/>
    </location>
</feature>
<keyword evidence="8" id="KW-1015">Disulfide bond</keyword>
<evidence type="ECO:0000256" key="3">
    <source>
        <dbReference type="ARBA" id="ARBA00022525"/>
    </source>
</evidence>
<keyword evidence="5 11" id="KW-0645">Protease</keyword>
<dbReference type="PANTHER" id="PTHR11802">
    <property type="entry name" value="SERINE PROTEASE FAMILY S10 SERINE CARBOXYPEPTIDASE"/>
    <property type="match status" value="1"/>
</dbReference>
<dbReference type="GO" id="GO:0005576">
    <property type="term" value="C:extracellular region"/>
    <property type="evidence" value="ECO:0007669"/>
    <property type="project" value="UniProtKB-SubCell"/>
</dbReference>
<proteinExistence type="inferred from homology"/>
<gene>
    <name evidence="12" type="ORF">CEPIT_LOCUS4247</name>
</gene>
<feature type="signal peptide" evidence="11">
    <location>
        <begin position="1"/>
        <end position="29"/>
    </location>
</feature>
<keyword evidence="7 11" id="KW-0378">Hydrolase</keyword>
<evidence type="ECO:0000256" key="2">
    <source>
        <dbReference type="ARBA" id="ARBA00009431"/>
    </source>
</evidence>